<protein>
    <submittedName>
        <fullName evidence="1">Uncharacterized protein</fullName>
    </submittedName>
</protein>
<organism evidence="1 2">
    <name type="scientific">Datura stramonium</name>
    <name type="common">Jimsonweed</name>
    <name type="synonym">Common thornapple</name>
    <dbReference type="NCBI Taxonomy" id="4076"/>
    <lineage>
        <taxon>Eukaryota</taxon>
        <taxon>Viridiplantae</taxon>
        <taxon>Streptophyta</taxon>
        <taxon>Embryophyta</taxon>
        <taxon>Tracheophyta</taxon>
        <taxon>Spermatophyta</taxon>
        <taxon>Magnoliopsida</taxon>
        <taxon>eudicotyledons</taxon>
        <taxon>Gunneridae</taxon>
        <taxon>Pentapetalae</taxon>
        <taxon>asterids</taxon>
        <taxon>lamiids</taxon>
        <taxon>Solanales</taxon>
        <taxon>Solanaceae</taxon>
        <taxon>Solanoideae</taxon>
        <taxon>Datureae</taxon>
        <taxon>Datura</taxon>
    </lineage>
</organism>
<sequence>MTVAYMRSFVRLQIFSLTSFLNNSTASLNLFSAKIPLNRVLKVTALIDSILPVNRQHRKCTISTMHQAITVNNATPDEPIRRETAGDFDVRSDEAARSAAAKVQVPCVVFDIDNHRFALGTASVLPFWEFQSTIELLMELANSAILEYNEKESNMYKTAICFL</sequence>
<reference evidence="1 2" key="1">
    <citation type="journal article" date="2021" name="BMC Genomics">
        <title>Datura genome reveals duplications of psychoactive alkaloid biosynthetic genes and high mutation rate following tissue culture.</title>
        <authorList>
            <person name="Rajewski A."/>
            <person name="Carter-House D."/>
            <person name="Stajich J."/>
            <person name="Litt A."/>
        </authorList>
    </citation>
    <scope>NUCLEOTIDE SEQUENCE [LARGE SCALE GENOMIC DNA]</scope>
    <source>
        <strain evidence="1">AR-01</strain>
    </source>
</reference>
<name>A0ABS8S3F8_DATST</name>
<evidence type="ECO:0000313" key="2">
    <source>
        <dbReference type="Proteomes" id="UP000823775"/>
    </source>
</evidence>
<comment type="caution">
    <text evidence="1">The sequence shown here is derived from an EMBL/GenBank/DDBJ whole genome shotgun (WGS) entry which is preliminary data.</text>
</comment>
<dbReference type="EMBL" id="JACEIK010000249">
    <property type="protein sequence ID" value="MCD7453358.1"/>
    <property type="molecule type" value="Genomic_DNA"/>
</dbReference>
<dbReference type="Proteomes" id="UP000823775">
    <property type="component" value="Unassembled WGS sequence"/>
</dbReference>
<evidence type="ECO:0000313" key="1">
    <source>
        <dbReference type="EMBL" id="MCD7453358.1"/>
    </source>
</evidence>
<accession>A0ABS8S3F8</accession>
<proteinExistence type="predicted"/>
<gene>
    <name evidence="1" type="ORF">HAX54_020656</name>
</gene>
<keyword evidence="2" id="KW-1185">Reference proteome</keyword>